<reference evidence="12 13" key="2">
    <citation type="submission" date="2015-05" db="EMBL/GenBank/DDBJ databases">
        <title>Lifestyle Evolution in Cyanobacterial Symbionts of Sponges.</title>
        <authorList>
            <person name="Burgsdorf I."/>
            <person name="Slaby B.M."/>
            <person name="Handley K.M."/>
            <person name="Haber M."/>
            <person name="Blom J."/>
            <person name="Marshall C.W."/>
            <person name="Gilbert J.A."/>
            <person name="Hentschel U."/>
            <person name="Steindler L."/>
        </authorList>
    </citation>
    <scope>NUCLEOTIDE SEQUENCE [LARGE SCALE GENOMIC DNA]</scope>
    <source>
        <strain evidence="12">15L</strain>
    </source>
</reference>
<keyword evidence="7" id="KW-0547">Nucleotide-binding</keyword>
<evidence type="ECO:0000259" key="11">
    <source>
        <dbReference type="SMART" id="SM00846"/>
    </source>
</evidence>
<dbReference type="GO" id="GO:0006006">
    <property type="term" value="P:glucose metabolic process"/>
    <property type="evidence" value="ECO:0007669"/>
    <property type="project" value="InterPro"/>
</dbReference>
<dbReference type="InterPro" id="IPR052978">
    <property type="entry name" value="GAP_dehydrogenase"/>
</dbReference>
<evidence type="ECO:0000256" key="3">
    <source>
        <dbReference type="ARBA" id="ARBA00048067"/>
    </source>
</evidence>
<dbReference type="PATRIC" id="fig|1608419.3.peg.689"/>
<dbReference type="SMART" id="SM00846">
    <property type="entry name" value="Gp_dh_N"/>
    <property type="match status" value="1"/>
</dbReference>
<dbReference type="GO" id="GO:0047100">
    <property type="term" value="F:glyceraldehyde-3-phosphate dehydrogenase (NADP+) (phosphorylating) activity"/>
    <property type="evidence" value="ECO:0007669"/>
    <property type="project" value="RHEA"/>
</dbReference>
<feature type="binding site" evidence="6">
    <location>
        <begin position="152"/>
        <end position="154"/>
    </location>
    <ligand>
        <name>D-glyceraldehyde 3-phosphate</name>
        <dbReference type="ChEBI" id="CHEBI:59776"/>
    </ligand>
</feature>
<dbReference type="GO" id="GO:0051287">
    <property type="term" value="F:NAD binding"/>
    <property type="evidence" value="ECO:0007669"/>
    <property type="project" value="InterPro"/>
</dbReference>
<keyword evidence="2 10" id="KW-0560">Oxidoreductase</keyword>
<feature type="binding site" evidence="6">
    <location>
        <position position="183"/>
    </location>
    <ligand>
        <name>D-glyceraldehyde 3-phosphate</name>
        <dbReference type="ChEBI" id="CHEBI:59776"/>
    </ligand>
</feature>
<dbReference type="GO" id="GO:0050661">
    <property type="term" value="F:NADP binding"/>
    <property type="evidence" value="ECO:0007669"/>
    <property type="project" value="InterPro"/>
</dbReference>
<evidence type="ECO:0000256" key="4">
    <source>
        <dbReference type="ARBA" id="ARBA00048853"/>
    </source>
</evidence>
<dbReference type="EMBL" id="JYFQ01000154">
    <property type="protein sequence ID" value="KKZ11081.1"/>
    <property type="molecule type" value="Genomic_DNA"/>
</dbReference>
<evidence type="ECO:0000256" key="5">
    <source>
        <dbReference type="PIRSR" id="PIRSR000149-1"/>
    </source>
</evidence>
<evidence type="ECO:0000256" key="10">
    <source>
        <dbReference type="RuleBase" id="RU361160"/>
    </source>
</evidence>
<dbReference type="Pfam" id="PF02800">
    <property type="entry name" value="Gp_dh_C"/>
    <property type="match status" value="1"/>
</dbReference>
<dbReference type="SUPFAM" id="SSF55347">
    <property type="entry name" value="Glyceraldehyde-3-phosphate dehydrogenase-like, C-terminal domain"/>
    <property type="match status" value="1"/>
</dbReference>
<evidence type="ECO:0000256" key="6">
    <source>
        <dbReference type="PIRSR" id="PIRSR000149-2"/>
    </source>
</evidence>
<protein>
    <recommendedName>
        <fullName evidence="10">Glyceraldehyde-3-phosphate dehydrogenase</fullName>
        <ecNumber evidence="10">1.2.1.-</ecNumber>
    </recommendedName>
</protein>
<dbReference type="PIRSF" id="PIRSF000149">
    <property type="entry name" value="GAP_DH"/>
    <property type="match status" value="1"/>
</dbReference>
<dbReference type="PROSITE" id="PS00071">
    <property type="entry name" value="GAPDH"/>
    <property type="match status" value="1"/>
</dbReference>
<reference evidence="12 13" key="1">
    <citation type="submission" date="2015-02" db="EMBL/GenBank/DDBJ databases">
        <authorList>
            <person name="Slaby B."/>
            <person name="Hentschel U."/>
        </authorList>
    </citation>
    <scope>NUCLEOTIDE SEQUENCE [LARGE SCALE GENOMIC DNA]</scope>
    <source>
        <strain evidence="12">15L</strain>
    </source>
</reference>
<gene>
    <name evidence="12" type="ORF">TQ37_07745</name>
</gene>
<dbReference type="CDD" id="cd05214">
    <property type="entry name" value="GAPDH_I_N"/>
    <property type="match status" value="1"/>
</dbReference>
<evidence type="ECO:0000313" key="12">
    <source>
        <dbReference type="EMBL" id="KKZ11081.1"/>
    </source>
</evidence>
<dbReference type="GO" id="GO:0004365">
    <property type="term" value="F:glyceraldehyde-3-phosphate dehydrogenase (NAD+) (phosphorylating) activity"/>
    <property type="evidence" value="ECO:0007669"/>
    <property type="project" value="RHEA"/>
</dbReference>
<feature type="binding site" evidence="6">
    <location>
        <position position="234"/>
    </location>
    <ligand>
        <name>D-glyceraldehyde 3-phosphate</name>
        <dbReference type="ChEBI" id="CHEBI:59776"/>
    </ligand>
</feature>
<dbReference type="NCBIfam" id="NF033735">
    <property type="entry name" value="G3PDH_Arsen"/>
    <property type="match status" value="1"/>
</dbReference>
<feature type="active site" description="Nucleophile" evidence="5">
    <location>
        <position position="153"/>
    </location>
</feature>
<dbReference type="Pfam" id="PF00044">
    <property type="entry name" value="Gp_dh_N"/>
    <property type="match status" value="1"/>
</dbReference>
<evidence type="ECO:0000256" key="7">
    <source>
        <dbReference type="PIRSR" id="PIRSR000149-3"/>
    </source>
</evidence>
<dbReference type="PRINTS" id="PR00078">
    <property type="entry name" value="G3PDHDRGNASE"/>
</dbReference>
<organism evidence="12 13">
    <name type="scientific">Candidatus Synechococcus spongiarum 15L</name>
    <dbReference type="NCBI Taxonomy" id="1608419"/>
    <lineage>
        <taxon>Bacteria</taxon>
        <taxon>Bacillati</taxon>
        <taxon>Cyanobacteriota</taxon>
        <taxon>Cyanophyceae</taxon>
        <taxon>Synechococcales</taxon>
        <taxon>Synechococcaceae</taxon>
        <taxon>Synechococcus</taxon>
    </lineage>
</organism>
<dbReference type="InterPro" id="IPR020831">
    <property type="entry name" value="GlycerAld/Erythrose_P_DH"/>
</dbReference>
<dbReference type="FunFam" id="3.30.360.10:FF:000002">
    <property type="entry name" value="Glyceraldehyde-3-phosphate dehydrogenase"/>
    <property type="match status" value="1"/>
</dbReference>
<keyword evidence="7" id="KW-0520">NAD</keyword>
<comment type="similarity">
    <text evidence="1 9">Belongs to the glyceraldehyde-3-phosphate dehydrogenase family.</text>
</comment>
<feature type="binding site" evidence="7">
    <location>
        <position position="316"/>
    </location>
    <ligand>
        <name>NAD(+)</name>
        <dbReference type="ChEBI" id="CHEBI:57540"/>
    </ligand>
</feature>
<dbReference type="InterPro" id="IPR054835">
    <property type="entry name" value="G3PDH_Arsen"/>
</dbReference>
<proteinExistence type="inferred from homology"/>
<feature type="binding site" evidence="7">
    <location>
        <position position="77"/>
    </location>
    <ligand>
        <name>NAD(+)</name>
        <dbReference type="ChEBI" id="CHEBI:57540"/>
    </ligand>
</feature>
<feature type="domain" description="Glyceraldehyde 3-phosphate dehydrogenase NAD(P) binding" evidence="11">
    <location>
        <begin position="1"/>
        <end position="153"/>
    </location>
</feature>
<feature type="site" description="Activates thiol group during catalysis" evidence="8">
    <location>
        <position position="180"/>
    </location>
</feature>
<dbReference type="PANTHER" id="PTHR42955:SF1">
    <property type="entry name" value="GLYCERALDEHYDE-3-PHOSPHATE DEHYDROGENASE"/>
    <property type="match status" value="1"/>
</dbReference>
<dbReference type="CDD" id="cd18126">
    <property type="entry name" value="GAPDH_I_C"/>
    <property type="match status" value="1"/>
</dbReference>
<dbReference type="InterPro" id="IPR020830">
    <property type="entry name" value="GlycerAld_3-P_DH_AS"/>
</dbReference>
<name>A0A0G8AST7_9SYNE</name>
<evidence type="ECO:0000256" key="9">
    <source>
        <dbReference type="RuleBase" id="RU000397"/>
    </source>
</evidence>
<sequence length="335" mass="36465">MKVGINGFGRIGRLVFRALRGRAGIQVVHLNEPAGQVDAMGHLLEFDSVHGRWRESVNVEGETLYVGGQRITCSHSRDFTAVDWRAAGVETVLECSGRFKTVAALTPYFQHCGVERVIVACPVKGEEALNVVYGVNHQQIDPTRHRILTAASCTTNCLAPMVKVVHETFGIVHGSMTTIHNLTNTQTPVDGYRGDLRRCRAAGESLIPTTTGSAKAIAMIFPELKGKLNGHAVRVALLNASLTDAVFELARPTSAEAVNDAFRLAAAGSLQDILGYEERPLVSVDYRHDNRSCTIDGPSTLVVDGTHLKVYGWYDNEWGYSCRMADLTCAVARST</sequence>
<dbReference type="Proteomes" id="UP000035037">
    <property type="component" value="Unassembled WGS sequence"/>
</dbReference>
<dbReference type="FunFam" id="3.40.50.720:FF:000001">
    <property type="entry name" value="Glyceraldehyde-3-phosphate dehydrogenase"/>
    <property type="match status" value="1"/>
</dbReference>
<dbReference type="InterPro" id="IPR020829">
    <property type="entry name" value="GlycerAld_3-P_DH_cat"/>
</dbReference>
<comment type="catalytic activity">
    <reaction evidence="4">
        <text>D-glyceraldehyde 3-phosphate + phosphate + NAD(+) = (2R)-3-phospho-glyceroyl phosphate + NADH + H(+)</text>
        <dbReference type="Rhea" id="RHEA:10300"/>
        <dbReference type="ChEBI" id="CHEBI:15378"/>
        <dbReference type="ChEBI" id="CHEBI:43474"/>
        <dbReference type="ChEBI" id="CHEBI:57540"/>
        <dbReference type="ChEBI" id="CHEBI:57604"/>
        <dbReference type="ChEBI" id="CHEBI:57945"/>
        <dbReference type="ChEBI" id="CHEBI:59776"/>
        <dbReference type="EC" id="1.2.1.59"/>
    </reaction>
</comment>
<accession>A0A0G8AST7</accession>
<dbReference type="NCBIfam" id="TIGR01534">
    <property type="entry name" value="GAPDH-I"/>
    <property type="match status" value="1"/>
</dbReference>
<feature type="binding site" evidence="6">
    <location>
        <begin position="211"/>
        <end position="212"/>
    </location>
    <ligand>
        <name>D-glyceraldehyde 3-phosphate</name>
        <dbReference type="ChEBI" id="CHEBI:59776"/>
    </ligand>
</feature>
<dbReference type="SUPFAM" id="SSF51735">
    <property type="entry name" value="NAD(P)-binding Rossmann-fold domains"/>
    <property type="match status" value="1"/>
</dbReference>
<evidence type="ECO:0000256" key="1">
    <source>
        <dbReference type="ARBA" id="ARBA00007406"/>
    </source>
</evidence>
<evidence type="ECO:0000313" key="13">
    <source>
        <dbReference type="Proteomes" id="UP000035037"/>
    </source>
</evidence>
<comment type="catalytic activity">
    <reaction evidence="3">
        <text>D-glyceraldehyde 3-phosphate + phosphate + NADP(+) = (2R)-3-phospho-glyceroyl phosphate + NADPH + H(+)</text>
        <dbReference type="Rhea" id="RHEA:10296"/>
        <dbReference type="ChEBI" id="CHEBI:15378"/>
        <dbReference type="ChEBI" id="CHEBI:43474"/>
        <dbReference type="ChEBI" id="CHEBI:57604"/>
        <dbReference type="ChEBI" id="CHEBI:57783"/>
        <dbReference type="ChEBI" id="CHEBI:58349"/>
        <dbReference type="ChEBI" id="CHEBI:59776"/>
        <dbReference type="EC" id="1.2.1.59"/>
    </reaction>
</comment>
<dbReference type="PANTHER" id="PTHR42955">
    <property type="entry name" value="GLYCERALDEHYDE-3-PHOSPHATE DEHYDROGENASE"/>
    <property type="match status" value="1"/>
</dbReference>
<dbReference type="Gene3D" id="3.30.360.10">
    <property type="entry name" value="Dihydrodipicolinate Reductase, domain 2"/>
    <property type="match status" value="1"/>
</dbReference>
<comment type="caution">
    <text evidence="12">The sequence shown here is derived from an EMBL/GenBank/DDBJ whole genome shotgun (WGS) entry which is preliminary data.</text>
</comment>
<evidence type="ECO:0000256" key="2">
    <source>
        <dbReference type="ARBA" id="ARBA00023002"/>
    </source>
</evidence>
<evidence type="ECO:0000256" key="8">
    <source>
        <dbReference type="PIRSR" id="PIRSR000149-4"/>
    </source>
</evidence>
<feature type="binding site" evidence="7">
    <location>
        <begin position="10"/>
        <end position="11"/>
    </location>
    <ligand>
        <name>NAD(+)</name>
        <dbReference type="ChEBI" id="CHEBI:57540"/>
    </ligand>
</feature>
<dbReference type="Gene3D" id="3.40.50.720">
    <property type="entry name" value="NAD(P)-binding Rossmann-like Domain"/>
    <property type="match status" value="1"/>
</dbReference>
<dbReference type="EC" id="1.2.1.-" evidence="10"/>
<dbReference type="InterPro" id="IPR036291">
    <property type="entry name" value="NAD(P)-bd_dom_sf"/>
</dbReference>
<dbReference type="InterPro" id="IPR020828">
    <property type="entry name" value="GlycerAld_3-P_DH_NAD(P)-bd"/>
</dbReference>
<dbReference type="AlphaFoldDB" id="A0A0G8AST7"/>
<dbReference type="InterPro" id="IPR006424">
    <property type="entry name" value="Glyceraldehyde-3-P_DH_1"/>
</dbReference>